<proteinExistence type="predicted"/>
<evidence type="ECO:0000259" key="1">
    <source>
        <dbReference type="Pfam" id="PF14244"/>
    </source>
</evidence>
<organism evidence="3 4">
    <name type="scientific">Arachis duranensis</name>
    <name type="common">Wild peanut</name>
    <dbReference type="NCBI Taxonomy" id="130453"/>
    <lineage>
        <taxon>Eukaryota</taxon>
        <taxon>Viridiplantae</taxon>
        <taxon>Streptophyta</taxon>
        <taxon>Embryophyta</taxon>
        <taxon>Tracheophyta</taxon>
        <taxon>Spermatophyta</taxon>
        <taxon>Magnoliopsida</taxon>
        <taxon>eudicotyledons</taxon>
        <taxon>Gunneridae</taxon>
        <taxon>Pentapetalae</taxon>
        <taxon>rosids</taxon>
        <taxon>fabids</taxon>
        <taxon>Fabales</taxon>
        <taxon>Fabaceae</taxon>
        <taxon>Papilionoideae</taxon>
        <taxon>50 kb inversion clade</taxon>
        <taxon>dalbergioids sensu lato</taxon>
        <taxon>Dalbergieae</taxon>
        <taxon>Pterocarpus clade</taxon>
        <taxon>Arachis</taxon>
    </lineage>
</organism>
<accession>A0A6P5M8Z6</accession>
<dbReference type="PANTHER" id="PTHR37610">
    <property type="entry name" value="CCHC-TYPE DOMAIN-CONTAINING PROTEIN"/>
    <property type="match status" value="1"/>
</dbReference>
<feature type="domain" description="Retrotransposon Copia-like N-terminal" evidence="1">
    <location>
        <begin position="49"/>
        <end position="96"/>
    </location>
</feature>
<dbReference type="Pfam" id="PF22936">
    <property type="entry name" value="Pol_BBD"/>
    <property type="match status" value="1"/>
</dbReference>
<gene>
    <name evidence="4" type="primary">LOC110273077</name>
</gene>
<evidence type="ECO:0000259" key="2">
    <source>
        <dbReference type="Pfam" id="PF22936"/>
    </source>
</evidence>
<dbReference type="InterPro" id="IPR054722">
    <property type="entry name" value="PolX-like_BBD"/>
</dbReference>
<dbReference type="Proteomes" id="UP000515211">
    <property type="component" value="Chromosome 6"/>
</dbReference>
<keyword evidence="3" id="KW-1185">Reference proteome</keyword>
<name>A0A6P5M8Z6_ARADU</name>
<reference evidence="4" key="2">
    <citation type="submission" date="2025-08" db="UniProtKB">
        <authorList>
            <consortium name="RefSeq"/>
        </authorList>
    </citation>
    <scope>IDENTIFICATION</scope>
    <source>
        <tissue evidence="4">Whole plant</tissue>
    </source>
</reference>
<dbReference type="KEGG" id="adu:110273077"/>
<evidence type="ECO:0000313" key="3">
    <source>
        <dbReference type="Proteomes" id="UP000515211"/>
    </source>
</evidence>
<dbReference type="PANTHER" id="PTHR37610:SF55">
    <property type="entry name" value="RETROTRANSPOSON COPIA-LIKE N-TERMINAL DOMAIN-CONTAINING PROTEIN"/>
    <property type="match status" value="1"/>
</dbReference>
<dbReference type="GeneID" id="110273077"/>
<dbReference type="AlphaFoldDB" id="A0A6P5M8Z6"/>
<dbReference type="RefSeq" id="XP_020981612.2">
    <property type="nucleotide sequence ID" value="XM_021125953.2"/>
</dbReference>
<feature type="domain" description="Retrovirus-related Pol polyprotein from transposon TNT 1-94-like beta-barrel" evidence="2">
    <location>
        <begin position="384"/>
        <end position="457"/>
    </location>
</feature>
<sequence>MASDNNPPFSSVDIQALASLVNQINLMQSNATRTQSNPALDPASPYFLHPGENSGSSLLSTPLVGNNYQIWEKAMWRTLTSKNKLGFVNGSIKKPERGTALFEAWERSNTYVVSLINQSLSPEIAKSVVWINSAEELLKELKHRYCHGDIYRIAELEEDLFATRQGELTITAYYTKLKEIWEELDNLRPIPICSRCSENCTCELNILRGYKEDSSVVRLLRGLNDQYSIVRSQIMLMKPLPKVDAFFSDLLQQERQFNMNEIVEGKALITNARTDGRIIRGRGRGKGDTCYKKHGFPPHFKNGGASINILVAEESDDNSNQSQEAFSNSELGFTLEQKEALLALLNQQDAQPKHSINQIVATTLPSSQGISYIMSMSNFSPKSWVIDSGATNHVAYSKSFFQCLYQIKPVLINMPDGTSTITQYAGTIVFSDQFKLFHVFYIPTFKFNLISVSKLTADSKLKLTFDEFGCEIQEKITMKTIGVAEQRRGLYAFENLIPVQAASSSVLSSTSALTIQPAQYLHLHLFFHLHLH</sequence>
<dbReference type="Pfam" id="PF14244">
    <property type="entry name" value="Retrotran_gag_3"/>
    <property type="match status" value="1"/>
</dbReference>
<reference evidence="3" key="1">
    <citation type="journal article" date="2016" name="Nat. Genet.">
        <title>The genome sequences of Arachis duranensis and Arachis ipaensis, the diploid ancestors of cultivated peanut.</title>
        <authorList>
            <person name="Bertioli D.J."/>
            <person name="Cannon S.B."/>
            <person name="Froenicke L."/>
            <person name="Huang G."/>
            <person name="Farmer A.D."/>
            <person name="Cannon E.K."/>
            <person name="Liu X."/>
            <person name="Gao D."/>
            <person name="Clevenger J."/>
            <person name="Dash S."/>
            <person name="Ren L."/>
            <person name="Moretzsohn M.C."/>
            <person name="Shirasawa K."/>
            <person name="Huang W."/>
            <person name="Vidigal B."/>
            <person name="Abernathy B."/>
            <person name="Chu Y."/>
            <person name="Niederhuth C.E."/>
            <person name="Umale P."/>
            <person name="Araujo A.C."/>
            <person name="Kozik A."/>
            <person name="Kim K.D."/>
            <person name="Burow M.D."/>
            <person name="Varshney R.K."/>
            <person name="Wang X."/>
            <person name="Zhang X."/>
            <person name="Barkley N."/>
            <person name="Guimaraes P.M."/>
            <person name="Isobe S."/>
            <person name="Guo B."/>
            <person name="Liao B."/>
            <person name="Stalker H.T."/>
            <person name="Schmitz R.J."/>
            <person name="Scheffler B.E."/>
            <person name="Leal-Bertioli S.C."/>
            <person name="Xun X."/>
            <person name="Jackson S.A."/>
            <person name="Michelmore R."/>
            <person name="Ozias-Akins P."/>
        </authorList>
    </citation>
    <scope>NUCLEOTIDE SEQUENCE [LARGE SCALE GENOMIC DNA]</scope>
    <source>
        <strain evidence="3">cv. V14167</strain>
    </source>
</reference>
<protein>
    <submittedName>
        <fullName evidence="4">Uncharacterized protein LOC110273077</fullName>
    </submittedName>
</protein>
<evidence type="ECO:0000313" key="4">
    <source>
        <dbReference type="RefSeq" id="XP_020981612.2"/>
    </source>
</evidence>
<dbReference type="InterPro" id="IPR029472">
    <property type="entry name" value="Copia-like_N"/>
</dbReference>